<keyword evidence="5" id="KW-0521">NADP</keyword>
<dbReference type="AlphaFoldDB" id="A0A6N2SQR2"/>
<keyword evidence="3 5" id="KW-0288">FMN</keyword>
<evidence type="ECO:0000256" key="4">
    <source>
        <dbReference type="ARBA" id="ARBA00023002"/>
    </source>
</evidence>
<evidence type="ECO:0000256" key="5">
    <source>
        <dbReference type="PIRNR" id="PIRNR005426"/>
    </source>
</evidence>
<dbReference type="SUPFAM" id="SSF55469">
    <property type="entry name" value="FMN-dependent nitroreductase-like"/>
    <property type="match status" value="1"/>
</dbReference>
<evidence type="ECO:0000313" key="7">
    <source>
        <dbReference type="EMBL" id="VYS95389.1"/>
    </source>
</evidence>
<dbReference type="GO" id="GO:0008752">
    <property type="term" value="F:FMN reductase [NAD(P)H] activity"/>
    <property type="evidence" value="ECO:0007669"/>
    <property type="project" value="UniProtKB-EC"/>
</dbReference>
<dbReference type="PIRSF" id="PIRSF005426">
    <property type="entry name" value="Frp"/>
    <property type="match status" value="1"/>
</dbReference>
<dbReference type="Pfam" id="PF00881">
    <property type="entry name" value="Nitroreductase"/>
    <property type="match status" value="1"/>
</dbReference>
<protein>
    <submittedName>
        <fullName evidence="7">FMN reductase [NAD(P)H]</fullName>
        <ecNumber evidence="7">1.5.1.39</ecNumber>
    </submittedName>
</protein>
<keyword evidence="4 5" id="KW-0560">Oxidoreductase</keyword>
<comment type="similarity">
    <text evidence="1 5">Belongs to the flavin oxidoreductase frp family.</text>
</comment>
<evidence type="ECO:0000259" key="6">
    <source>
        <dbReference type="Pfam" id="PF00881"/>
    </source>
</evidence>
<dbReference type="InterPro" id="IPR029479">
    <property type="entry name" value="Nitroreductase"/>
</dbReference>
<evidence type="ECO:0000256" key="3">
    <source>
        <dbReference type="ARBA" id="ARBA00022643"/>
    </source>
</evidence>
<reference evidence="7" key="1">
    <citation type="submission" date="2019-11" db="EMBL/GenBank/DDBJ databases">
        <authorList>
            <person name="Feng L."/>
        </authorList>
    </citation>
    <scope>NUCLEOTIDE SEQUENCE</scope>
    <source>
        <strain evidence="7">BhanseniiLFYP23</strain>
    </source>
</reference>
<dbReference type="PANTHER" id="PTHR43425">
    <property type="entry name" value="OXYGEN-INSENSITIVE NADPH NITROREDUCTASE"/>
    <property type="match status" value="1"/>
</dbReference>
<feature type="domain" description="Nitroreductase" evidence="6">
    <location>
        <begin position="11"/>
        <end position="163"/>
    </location>
</feature>
<proteinExistence type="inferred from homology"/>
<keyword evidence="2 5" id="KW-0285">Flavoprotein</keyword>
<dbReference type="Gene3D" id="3.40.109.10">
    <property type="entry name" value="NADH Oxidase"/>
    <property type="match status" value="1"/>
</dbReference>
<name>A0A6N2SQR2_BLAHA</name>
<dbReference type="EMBL" id="CACRSY010000008">
    <property type="protein sequence ID" value="VYS95389.1"/>
    <property type="molecule type" value="Genomic_DNA"/>
</dbReference>
<evidence type="ECO:0000256" key="2">
    <source>
        <dbReference type="ARBA" id="ARBA00022630"/>
    </source>
</evidence>
<evidence type="ECO:0000256" key="1">
    <source>
        <dbReference type="ARBA" id="ARBA00008366"/>
    </source>
</evidence>
<organism evidence="7">
    <name type="scientific">Blautia hansenii</name>
    <name type="common">Ruminococcus hansenii</name>
    <dbReference type="NCBI Taxonomy" id="1322"/>
    <lineage>
        <taxon>Bacteria</taxon>
        <taxon>Bacillati</taxon>
        <taxon>Bacillota</taxon>
        <taxon>Clostridia</taxon>
        <taxon>Lachnospirales</taxon>
        <taxon>Lachnospiraceae</taxon>
        <taxon>Blautia</taxon>
    </lineage>
</organism>
<dbReference type="RefSeq" id="WP_009246465.1">
    <property type="nucleotide sequence ID" value="NZ_CACRSY010000008.1"/>
</dbReference>
<sequence length="245" mass="28358">MENRTIQELFSRKSVRVFSDEKITEEEKRLILEAAIQAPTAGNMSLFSILDIQSQEIKDVLAKRCDNQNFIAEAPVVLVFLADYQRWCDVLESYEMTIPPMGEGDLFLAMQDCIIAAQNAVVASESMGIGSCYIGDILENYEDNQKLLNLPKYVLPVSMLVLGRPTKQQKNRTKPERFKVEDIVFTDTYPDKDTEETREVFKRKLNVGDAELKQRLERYSKRKFEAEFRMEMNRSSKAMIKSWNK</sequence>
<dbReference type="InterPro" id="IPR000415">
    <property type="entry name" value="Nitroreductase-like"/>
</dbReference>
<gene>
    <name evidence="7" type="primary">nfrA2</name>
    <name evidence="7" type="ORF">BHLFYP23_02227</name>
</gene>
<dbReference type="EC" id="1.5.1.39" evidence="7"/>
<dbReference type="PANTHER" id="PTHR43425:SF2">
    <property type="entry name" value="OXYGEN-INSENSITIVE NADPH NITROREDUCTASE"/>
    <property type="match status" value="1"/>
</dbReference>
<accession>A0A6N2SQR2</accession>
<dbReference type="InterPro" id="IPR016446">
    <property type="entry name" value="Flavin_OxRdtase_Frp"/>
</dbReference>